<evidence type="ECO:0000313" key="2">
    <source>
        <dbReference type="Proteomes" id="UP000290243"/>
    </source>
</evidence>
<organism evidence="1 2">
    <name type="scientific">Mycoplasmopsis maculosa</name>
    <dbReference type="NCBI Taxonomy" id="114885"/>
    <lineage>
        <taxon>Bacteria</taxon>
        <taxon>Bacillati</taxon>
        <taxon>Mycoplasmatota</taxon>
        <taxon>Mycoplasmoidales</taxon>
        <taxon>Metamycoplasmataceae</taxon>
        <taxon>Mycoplasmopsis</taxon>
    </lineage>
</organism>
<dbReference type="RefSeq" id="WP_129646495.1">
    <property type="nucleotide sequence ID" value="NZ_LR215037.1"/>
</dbReference>
<keyword evidence="2" id="KW-1185">Reference proteome</keyword>
<dbReference type="Gene3D" id="2.60.120.260">
    <property type="entry name" value="Galactose-binding domain-like"/>
    <property type="match status" value="1"/>
</dbReference>
<dbReference type="EMBL" id="LR215037">
    <property type="protein sequence ID" value="VEU75422.1"/>
    <property type="molecule type" value="Genomic_DNA"/>
</dbReference>
<dbReference type="KEGG" id="mmau:NCTC10168_00342"/>
<gene>
    <name evidence="1" type="ORF">NCTC10168_00342</name>
</gene>
<accession>A0A449B499</accession>
<sequence length="252" mass="29422">MTRAERREYSIHIPKLPKLIDRGDNSESNQSAWHNWEDFNYANAQTYFIFKWTKPKQVSRMDITLLDFKSNQTGNPVKMPTNITIQTSEDGKNWVNVNNQDKANQEDFPPFKPHHKWQGTFAAQTINFDKTTTQWIKVKWTPARNSQNQSLSIYVTDVKFFGSNTVELKNNVKTDISLNSISLNNEKATLNENGQFVMNNVFDIKNLTFEYIGKYLDIALLTENENQKNYKIAIYNELSNYKIYDLIINKGQ</sequence>
<dbReference type="Proteomes" id="UP000290243">
    <property type="component" value="Chromosome"/>
</dbReference>
<proteinExistence type="predicted"/>
<evidence type="ECO:0000313" key="1">
    <source>
        <dbReference type="EMBL" id="VEU75422.1"/>
    </source>
</evidence>
<protein>
    <submittedName>
        <fullName evidence="1">Uncharacterized protein</fullName>
    </submittedName>
</protein>
<name>A0A449B499_9BACT</name>
<dbReference type="AlphaFoldDB" id="A0A449B499"/>
<reference evidence="1 2" key="1">
    <citation type="submission" date="2019-01" db="EMBL/GenBank/DDBJ databases">
        <authorList>
            <consortium name="Pathogen Informatics"/>
        </authorList>
    </citation>
    <scope>NUCLEOTIDE SEQUENCE [LARGE SCALE GENOMIC DNA]</scope>
    <source>
        <strain evidence="1 2">NCTC10168</strain>
    </source>
</reference>
<dbReference type="OrthoDB" id="397627at2"/>